<keyword evidence="2" id="KW-1185">Reference proteome</keyword>
<gene>
    <name evidence="1" type="ORF">H2198_003893</name>
</gene>
<dbReference type="EMBL" id="JAPDRQ010000054">
    <property type="protein sequence ID" value="KAJ9658188.1"/>
    <property type="molecule type" value="Genomic_DNA"/>
</dbReference>
<sequence>MAGSRFTQALSVFSLASAVFAAPLTSVNEANVLGRRTASDICSAKSNCIPFTIDVSWGSANPTGAGARGVILTNGTLPGPALRMKVGECVDFKVVNNLAVDTGVHFHGIQQTGTPWSDGVPGLSQNAIKPGETYMYRWTADEQGAYFYHSHYKGQIMDGLYGAIFISAADGEEGPFSSVDSSAVEKLKLADAKNEPLFVSDWSKYTFDEFYAIEQAGNVDIACADSIIINGMGSQYCLSQDQITAMSAPQIANLTGGRGYTKKACLPADTAATQGNFTRNLAAIPADVFDVCTSSKNKNYTLSVDNADGYAALTFINTGGFSLLKATIDNHKMIVYDFNGKWIAPQTVDQVAIGNGDRVSVFVKLDQPVADYQIRVSNNGLNQLISGFGVLSYKGSSGISASSVPAMSFGGVNLTTIVPFAAAKAAPFPAETVSQKADKTYFFHIQKLPNAGHAYEWTLQGNTGYSMNNDDGTPLLYRDPATVPESDIILKTNMGQWVDIIMQTNGPIAQPHPIHKHANKFFVIGQGSGSFNWSTVAQAQAAVPSAFNLANPPYVDGYTTPPGEGTATWTVFRYKVEIAGAWFLHCHMQTHFSGGMAVAIMDGVDKWPTVPSDAGKSCQGSGTSNSTWNPSCYCPASCPANPGKGPDGTGTGNGPSNGSGSGSDGSKGNGTTSSGNTSGGDNGSWNNGVWTGSNNPAGANNTSSSGNGYTPEQQTGSYSGNNNGVKSSSSNSTSSIQAYTGAASSSHVSLFTVLALAVAALTL</sequence>
<evidence type="ECO:0000313" key="1">
    <source>
        <dbReference type="EMBL" id="KAJ9658188.1"/>
    </source>
</evidence>
<accession>A0ACC3AAI1</accession>
<organism evidence="1 2">
    <name type="scientific">Neophaeococcomyces mojaviensis</name>
    <dbReference type="NCBI Taxonomy" id="3383035"/>
    <lineage>
        <taxon>Eukaryota</taxon>
        <taxon>Fungi</taxon>
        <taxon>Dikarya</taxon>
        <taxon>Ascomycota</taxon>
        <taxon>Pezizomycotina</taxon>
        <taxon>Eurotiomycetes</taxon>
        <taxon>Chaetothyriomycetidae</taxon>
        <taxon>Chaetothyriales</taxon>
        <taxon>Chaetothyriales incertae sedis</taxon>
        <taxon>Neophaeococcomyces</taxon>
    </lineage>
</organism>
<proteinExistence type="predicted"/>
<name>A0ACC3AAI1_9EURO</name>
<comment type="caution">
    <text evidence="1">The sequence shown here is derived from an EMBL/GenBank/DDBJ whole genome shotgun (WGS) entry which is preliminary data.</text>
</comment>
<protein>
    <submittedName>
        <fullName evidence="1">Uncharacterized protein</fullName>
    </submittedName>
</protein>
<reference evidence="1" key="1">
    <citation type="submission" date="2022-10" db="EMBL/GenBank/DDBJ databases">
        <title>Culturing micro-colonial fungi from biological soil crusts in the Mojave desert and describing Neophaeococcomyces mojavensis, and introducing the new genera and species Taxawa tesnikishii.</title>
        <authorList>
            <person name="Kurbessoian T."/>
            <person name="Stajich J.E."/>
        </authorList>
    </citation>
    <scope>NUCLEOTIDE SEQUENCE</scope>
    <source>
        <strain evidence="1">JES_112</strain>
    </source>
</reference>
<dbReference type="Proteomes" id="UP001172386">
    <property type="component" value="Unassembled WGS sequence"/>
</dbReference>
<evidence type="ECO:0000313" key="2">
    <source>
        <dbReference type="Proteomes" id="UP001172386"/>
    </source>
</evidence>